<feature type="compositionally biased region" description="Basic residues" evidence="3">
    <location>
        <begin position="564"/>
        <end position="582"/>
    </location>
</feature>
<dbReference type="SMART" id="SM00674">
    <property type="entry name" value="CENPB"/>
    <property type="match status" value="1"/>
</dbReference>
<gene>
    <name evidence="6" type="ORF">Ptr86124_000832</name>
    <name evidence="5" type="ORF">PtrM4_008990</name>
</gene>
<dbReference type="EMBL" id="NRDI02000001">
    <property type="protein sequence ID" value="KAI1520464.1"/>
    <property type="molecule type" value="Genomic_DNA"/>
</dbReference>
<reference evidence="6" key="3">
    <citation type="journal article" date="2022" name="bioRxiv">
        <title>A global pangenome for the wheat fungal pathogen Pyrenophora tritici-repentis and prediction of effector protein structural homology.</title>
        <authorList>
            <person name="Moolhuijzen P."/>
            <person name="See P.T."/>
            <person name="Shi G."/>
            <person name="Powell H.R."/>
            <person name="Cockram J."/>
            <person name="Jorgensen L.N."/>
            <person name="Benslimane H."/>
            <person name="Strelkov S.E."/>
            <person name="Turner J."/>
            <person name="Liu Z."/>
            <person name="Moffat C.S."/>
        </authorList>
    </citation>
    <scope>NUCLEOTIDE SEQUENCE</scope>
    <source>
        <strain evidence="6">86-124</strain>
    </source>
</reference>
<dbReference type="AlphaFoldDB" id="A0A834S6X2"/>
<dbReference type="GO" id="GO:0003677">
    <property type="term" value="F:DNA binding"/>
    <property type="evidence" value="ECO:0007669"/>
    <property type="project" value="UniProtKB-KW"/>
</dbReference>
<feature type="domain" description="HTH CENPB-type" evidence="4">
    <location>
        <begin position="46"/>
        <end position="111"/>
    </location>
</feature>
<feature type="coiled-coil region" evidence="2">
    <location>
        <begin position="492"/>
        <end position="537"/>
    </location>
</feature>
<dbReference type="Pfam" id="PF03184">
    <property type="entry name" value="DDE_1"/>
    <property type="match status" value="1"/>
</dbReference>
<evidence type="ECO:0000256" key="2">
    <source>
        <dbReference type="SAM" id="Coils"/>
    </source>
</evidence>
<reference evidence="6" key="2">
    <citation type="submission" date="2021-05" db="EMBL/GenBank/DDBJ databases">
        <authorList>
            <person name="Moolhuijzen P.M."/>
            <person name="Moffat C.S."/>
        </authorList>
    </citation>
    <scope>NUCLEOTIDE SEQUENCE</scope>
    <source>
        <strain evidence="6">86-124</strain>
    </source>
</reference>
<dbReference type="PANTHER" id="PTHR19303:SF74">
    <property type="entry name" value="POGO TRANSPOSABLE ELEMENT WITH KRAB DOMAIN"/>
    <property type="match status" value="1"/>
</dbReference>
<dbReference type="Pfam" id="PF03221">
    <property type="entry name" value="HTH_Tnp_Tc5"/>
    <property type="match status" value="1"/>
</dbReference>
<proteinExistence type="predicted"/>
<dbReference type="PROSITE" id="PS51253">
    <property type="entry name" value="HTH_CENPB"/>
    <property type="match status" value="1"/>
</dbReference>
<dbReference type="InterPro" id="IPR006600">
    <property type="entry name" value="HTH_CenpB_DNA-bd_dom"/>
</dbReference>
<dbReference type="EMBL" id="NQIK02000001">
    <property type="protein sequence ID" value="KAF7576659.1"/>
    <property type="molecule type" value="Genomic_DNA"/>
</dbReference>
<accession>A0A834S6X2</accession>
<dbReference type="Proteomes" id="UP000245464">
    <property type="component" value="Chromosome 1"/>
</dbReference>
<evidence type="ECO:0000313" key="5">
    <source>
        <dbReference type="EMBL" id="KAF7576659.1"/>
    </source>
</evidence>
<evidence type="ECO:0000313" key="7">
    <source>
        <dbReference type="Proteomes" id="UP000245464"/>
    </source>
</evidence>
<keyword evidence="1" id="KW-0238">DNA-binding</keyword>
<evidence type="ECO:0000256" key="3">
    <source>
        <dbReference type="SAM" id="MobiDB-lite"/>
    </source>
</evidence>
<name>A0A834S6X2_9PLEO</name>
<evidence type="ECO:0000259" key="4">
    <source>
        <dbReference type="PROSITE" id="PS51253"/>
    </source>
</evidence>
<dbReference type="InterPro" id="IPR004875">
    <property type="entry name" value="DDE_SF_endonuclease_dom"/>
</dbReference>
<comment type="caution">
    <text evidence="5">The sequence shown here is derived from an EMBL/GenBank/DDBJ whole genome shotgun (WGS) entry which is preliminary data.</text>
</comment>
<reference evidence="5 7" key="1">
    <citation type="journal article" date="2018" name="BMC Genomics">
        <title>Comparative genomics of the wheat fungal pathogen Pyrenophora tritici-repentis reveals chromosomal variations and genome plasticity.</title>
        <authorList>
            <person name="Moolhuijzen P."/>
            <person name="See P.T."/>
            <person name="Hane J.K."/>
            <person name="Shi G."/>
            <person name="Liu Z."/>
            <person name="Oliver R.P."/>
            <person name="Moffat C.S."/>
        </authorList>
    </citation>
    <scope>NUCLEOTIDE SEQUENCE [LARGE SCALE GENOMIC DNA]</scope>
    <source>
        <strain evidence="5">M4</strain>
    </source>
</reference>
<evidence type="ECO:0000313" key="6">
    <source>
        <dbReference type="EMBL" id="KAI1520464.1"/>
    </source>
</evidence>
<dbReference type="Proteomes" id="UP000249757">
    <property type="component" value="Unassembled WGS sequence"/>
</dbReference>
<evidence type="ECO:0000256" key="1">
    <source>
        <dbReference type="ARBA" id="ARBA00023125"/>
    </source>
</evidence>
<dbReference type="InterPro" id="IPR050863">
    <property type="entry name" value="CenT-Element_Derived"/>
</dbReference>
<reference evidence="8" key="4">
    <citation type="journal article" date="2022" name="Microb. Genom.">
        <title>A global pangenome for the wheat fungal pathogen Pyrenophora tritici-repentis and prediction of effector protein structural homology.</title>
        <authorList>
            <person name="Moolhuijzen P.M."/>
            <person name="See P.T."/>
            <person name="Shi G."/>
            <person name="Powell H.R."/>
            <person name="Cockram J."/>
            <person name="Jorgensen L.N."/>
            <person name="Benslimane H."/>
            <person name="Strelkov S.E."/>
            <person name="Turner J."/>
            <person name="Liu Z."/>
            <person name="Moffat C.S."/>
        </authorList>
    </citation>
    <scope>NUCLEOTIDE SEQUENCE [LARGE SCALE GENOMIC DNA]</scope>
</reference>
<keyword evidence="8" id="KW-1185">Reference proteome</keyword>
<dbReference type="GO" id="GO:0005634">
    <property type="term" value="C:nucleus"/>
    <property type="evidence" value="ECO:0007669"/>
    <property type="project" value="TreeGrafter"/>
</dbReference>
<dbReference type="PANTHER" id="PTHR19303">
    <property type="entry name" value="TRANSPOSON"/>
    <property type="match status" value="1"/>
</dbReference>
<organism evidence="5 7">
    <name type="scientific">Pyrenophora tritici-repentis</name>
    <dbReference type="NCBI Taxonomy" id="45151"/>
    <lineage>
        <taxon>Eukaryota</taxon>
        <taxon>Fungi</taxon>
        <taxon>Dikarya</taxon>
        <taxon>Ascomycota</taxon>
        <taxon>Pezizomycotina</taxon>
        <taxon>Dothideomycetes</taxon>
        <taxon>Pleosporomycetidae</taxon>
        <taxon>Pleosporales</taxon>
        <taxon>Pleosporineae</taxon>
        <taxon>Pleosporaceae</taxon>
        <taxon>Pyrenophora</taxon>
    </lineage>
</organism>
<sequence>MDPIQEAIAEIESREPGDEFSYQAIAKKYGVGRMTLMRRHKGETEAYGVRQLSLHPQHETELVKYIQTLTERRLPPTRLMIQRFASSLAGKAVSETWVSRFLRRHPNHLISAYSKGMSKQRCKADSGARYSLYFKLLLDKIEEYNISPTHIFNMDEKGFQLGRIGRTKRIFSKALYDQKGVRQALEDGSTEWITVLACICSDGSVLSPSLIFKGANGAVQSSWVDAIQVGEHSVFTTSSPSGWSNNDIGLAWLKEVFERETRRHASTGYRLLLLDGHGSHVTMDFINYCNDHKILLAVYPPHATHTLQPLDVVMFKPLANAYSTELAEYLQDSQGLLNISKGDFFPLFWRAWSKTFKPLLIKRSFEATGIHPPNPEVVLKKFAKEASDSEESSTSVLSGEDWLKLKSIVRREVRDQSNKDVKKLQRSLHHIAAQNTLLRGEVRGLRNSLAIKKRRDNKSYTLQLDNHPEYHGGAILWSPKRVQQARDDQVSRQQQAEQLQLQKAEIAEMKEKARLCKLQLQKEKRVERERLREERRKVAAAKLAEKQHQKPLNNARKVIQLPQKGKRKASQPHKPATKRQKRVGVAPAVVGVASVAPATPARTMSVRVLAMFEFWPPQQHEDTRKMRLYHQQQ</sequence>
<protein>
    <submittedName>
        <fullName evidence="6">Pogo transposable element</fullName>
    </submittedName>
</protein>
<keyword evidence="2" id="KW-0175">Coiled coil</keyword>
<feature type="region of interest" description="Disordered" evidence="3">
    <location>
        <begin position="543"/>
        <end position="583"/>
    </location>
</feature>
<evidence type="ECO:0000313" key="8">
    <source>
        <dbReference type="Proteomes" id="UP000249757"/>
    </source>
</evidence>